<feature type="domain" description="Solute-binding protein family 5" evidence="6">
    <location>
        <begin position="218"/>
        <end position="566"/>
    </location>
</feature>
<keyword evidence="4" id="KW-0732">Signal</keyword>
<dbReference type="InterPro" id="IPR000914">
    <property type="entry name" value="SBP_5_dom"/>
</dbReference>
<evidence type="ECO:0000313" key="8">
    <source>
        <dbReference type="Proteomes" id="UP000515708"/>
    </source>
</evidence>
<reference evidence="7 8" key="1">
    <citation type="journal article" date="2020" name="Front. Microbiol.">
        <title>Design of Bacterial Strain-Specific qPCR Assays Using NGS Data and Publicly Available Resources and Its Application to Track Biocontrol Strains.</title>
        <authorList>
            <person name="Hernandez I."/>
            <person name="Sant C."/>
            <person name="Martinez R."/>
            <person name="Fernandez C."/>
        </authorList>
    </citation>
    <scope>NUCLEOTIDE SEQUENCE [LARGE SCALE GENOMIC DNA]</scope>
    <source>
        <strain evidence="7 8">B24</strain>
    </source>
</reference>
<gene>
    <name evidence="7" type="ORF">FVO59_08100</name>
</gene>
<organism evidence="7 8">
    <name type="scientific">Microbacterium esteraromaticum</name>
    <dbReference type="NCBI Taxonomy" id="57043"/>
    <lineage>
        <taxon>Bacteria</taxon>
        <taxon>Bacillati</taxon>
        <taxon>Actinomycetota</taxon>
        <taxon>Actinomycetes</taxon>
        <taxon>Micrococcales</taxon>
        <taxon>Microbacteriaceae</taxon>
        <taxon>Microbacterium</taxon>
    </lineage>
</organism>
<dbReference type="EMBL" id="CP043732">
    <property type="protein sequence ID" value="QMU97189.1"/>
    <property type="molecule type" value="Genomic_DNA"/>
</dbReference>
<evidence type="ECO:0000256" key="2">
    <source>
        <dbReference type="ARBA" id="ARBA00005695"/>
    </source>
</evidence>
<dbReference type="GO" id="GO:1904680">
    <property type="term" value="F:peptide transmembrane transporter activity"/>
    <property type="evidence" value="ECO:0007669"/>
    <property type="project" value="TreeGrafter"/>
</dbReference>
<dbReference type="Gene3D" id="3.90.76.10">
    <property type="entry name" value="Dipeptide-binding Protein, Domain 1"/>
    <property type="match status" value="1"/>
</dbReference>
<evidence type="ECO:0000313" key="7">
    <source>
        <dbReference type="EMBL" id="QMU97189.1"/>
    </source>
</evidence>
<dbReference type="Gene3D" id="3.10.105.10">
    <property type="entry name" value="Dipeptide-binding Protein, Domain 3"/>
    <property type="match status" value="1"/>
</dbReference>
<dbReference type="SUPFAM" id="SSF53850">
    <property type="entry name" value="Periplasmic binding protein-like II"/>
    <property type="match status" value="1"/>
</dbReference>
<proteinExistence type="inferred from homology"/>
<dbReference type="Proteomes" id="UP000515708">
    <property type="component" value="Chromosome"/>
</dbReference>
<dbReference type="PANTHER" id="PTHR30290">
    <property type="entry name" value="PERIPLASMIC BINDING COMPONENT OF ABC TRANSPORTER"/>
    <property type="match status" value="1"/>
</dbReference>
<name>A0A7D8AJS2_9MICO</name>
<protein>
    <submittedName>
        <fullName evidence="7">ABC transporter substrate-binding protein</fullName>
    </submittedName>
</protein>
<accession>A0A7D8AJS2</accession>
<dbReference type="PANTHER" id="PTHR30290:SF10">
    <property type="entry name" value="PERIPLASMIC OLIGOPEPTIDE-BINDING PROTEIN-RELATED"/>
    <property type="match status" value="1"/>
</dbReference>
<dbReference type="GO" id="GO:0015833">
    <property type="term" value="P:peptide transport"/>
    <property type="evidence" value="ECO:0007669"/>
    <property type="project" value="TreeGrafter"/>
</dbReference>
<dbReference type="InterPro" id="IPR039424">
    <property type="entry name" value="SBP_5"/>
</dbReference>
<comment type="similarity">
    <text evidence="2">Belongs to the bacterial solute-binding protein 5 family.</text>
</comment>
<evidence type="ECO:0000256" key="4">
    <source>
        <dbReference type="ARBA" id="ARBA00022729"/>
    </source>
</evidence>
<sequence length="648" mass="68521">MMRSEETAAGSASVASAIRRSLGRRLGSAWRSLANMSSAIGFLTFLVGGAAVLCSPSSREEAEHILSAGGSPRQCDARPDRPQTSSTGGGKIIDMLKRAYVDFYHARFGSATASPSIGENPIVQGRTEMKVAPSTHRAAAAGAMLMTASLLLAACAGGGPGKPNEDGGAADPDAGMVFGITADVAQTLPWKTTSEQSFQVLSQIYSPLLSTDKDSVIIGNLADLPEISDDNLTYTFTLKEGLKFSDGSALDSEDVKYTYDLIMNPESAASSSSFFASVESIEAPSPTSVVITLKHPDASFLSGINGVNTGIVPSDVDIETLQTTPIGSGPYKWAKRVANESITLERNDDFFLGTPGVAELEFRIIPESQAMVSALKTEQVDVAIFDNPVTAKTAASNATKTEEVGSLQYHVLQMRAASPVLADVNKRLAIQCAISRQEVIDSAALGAGEVTGPITAPEFRSDVTAQPCPDQDLDKAKEYLKKAGTPDGFDLTIITSQGLYSTAVDEAQTVQAQLALVGIKVKVETLDSSAYVDRWLEGDFDAAIAANGGGTDPHTGYARYFTSTGSFNNVAGYSSPELDALFAEGIATTDKVERKAVYTELSGYLVDKAVWAWLFTPKKFIVLNTGVNDYEARIDASLAGLWKANVSK</sequence>
<dbReference type="AlphaFoldDB" id="A0A7D8AJS2"/>
<evidence type="ECO:0000259" key="6">
    <source>
        <dbReference type="Pfam" id="PF00496"/>
    </source>
</evidence>
<evidence type="ECO:0000256" key="1">
    <source>
        <dbReference type="ARBA" id="ARBA00004193"/>
    </source>
</evidence>
<dbReference type="Gene3D" id="3.40.190.10">
    <property type="entry name" value="Periplasmic binding protein-like II"/>
    <property type="match status" value="1"/>
</dbReference>
<dbReference type="PROSITE" id="PS01040">
    <property type="entry name" value="SBP_BACTERIAL_5"/>
    <property type="match status" value="1"/>
</dbReference>
<evidence type="ECO:0000256" key="5">
    <source>
        <dbReference type="SAM" id="MobiDB-lite"/>
    </source>
</evidence>
<dbReference type="InterPro" id="IPR023765">
    <property type="entry name" value="SBP_5_CS"/>
</dbReference>
<evidence type="ECO:0000256" key="3">
    <source>
        <dbReference type="ARBA" id="ARBA00022448"/>
    </source>
</evidence>
<comment type="subcellular location">
    <subcellularLocation>
        <location evidence="1">Cell membrane</location>
        <topology evidence="1">Lipid-anchor</topology>
    </subcellularLocation>
</comment>
<dbReference type="GO" id="GO:0005886">
    <property type="term" value="C:plasma membrane"/>
    <property type="evidence" value="ECO:0007669"/>
    <property type="project" value="UniProtKB-SubCell"/>
</dbReference>
<feature type="region of interest" description="Disordered" evidence="5">
    <location>
        <begin position="63"/>
        <end position="89"/>
    </location>
</feature>
<dbReference type="Pfam" id="PF00496">
    <property type="entry name" value="SBP_bac_5"/>
    <property type="match status" value="1"/>
</dbReference>
<keyword evidence="3" id="KW-0813">Transport</keyword>